<evidence type="ECO:0000256" key="1">
    <source>
        <dbReference type="SAM" id="Phobius"/>
    </source>
</evidence>
<organism evidence="2 3">
    <name type="scientific">Choiromyces venosus 120613-1</name>
    <dbReference type="NCBI Taxonomy" id="1336337"/>
    <lineage>
        <taxon>Eukaryota</taxon>
        <taxon>Fungi</taxon>
        <taxon>Dikarya</taxon>
        <taxon>Ascomycota</taxon>
        <taxon>Pezizomycotina</taxon>
        <taxon>Pezizomycetes</taxon>
        <taxon>Pezizales</taxon>
        <taxon>Tuberaceae</taxon>
        <taxon>Choiromyces</taxon>
    </lineage>
</organism>
<dbReference type="Proteomes" id="UP000276215">
    <property type="component" value="Unassembled WGS sequence"/>
</dbReference>
<name>A0A3N4J4C9_9PEZI</name>
<dbReference type="EMBL" id="ML120458">
    <property type="protein sequence ID" value="RPA93169.1"/>
    <property type="molecule type" value="Genomic_DNA"/>
</dbReference>
<accession>A0A3N4J4C9</accession>
<proteinExistence type="predicted"/>
<keyword evidence="1" id="KW-1133">Transmembrane helix</keyword>
<evidence type="ECO:0000313" key="3">
    <source>
        <dbReference type="Proteomes" id="UP000276215"/>
    </source>
</evidence>
<reference evidence="2 3" key="1">
    <citation type="journal article" date="2018" name="Nat. Ecol. Evol.">
        <title>Pezizomycetes genomes reveal the molecular basis of ectomycorrhizal truffle lifestyle.</title>
        <authorList>
            <person name="Murat C."/>
            <person name="Payen T."/>
            <person name="Noel B."/>
            <person name="Kuo A."/>
            <person name="Morin E."/>
            <person name="Chen J."/>
            <person name="Kohler A."/>
            <person name="Krizsan K."/>
            <person name="Balestrini R."/>
            <person name="Da Silva C."/>
            <person name="Montanini B."/>
            <person name="Hainaut M."/>
            <person name="Levati E."/>
            <person name="Barry K.W."/>
            <person name="Belfiori B."/>
            <person name="Cichocki N."/>
            <person name="Clum A."/>
            <person name="Dockter R.B."/>
            <person name="Fauchery L."/>
            <person name="Guy J."/>
            <person name="Iotti M."/>
            <person name="Le Tacon F."/>
            <person name="Lindquist E.A."/>
            <person name="Lipzen A."/>
            <person name="Malagnac F."/>
            <person name="Mello A."/>
            <person name="Molinier V."/>
            <person name="Miyauchi S."/>
            <person name="Poulain J."/>
            <person name="Riccioni C."/>
            <person name="Rubini A."/>
            <person name="Sitrit Y."/>
            <person name="Splivallo R."/>
            <person name="Traeger S."/>
            <person name="Wang M."/>
            <person name="Zifcakova L."/>
            <person name="Wipf D."/>
            <person name="Zambonelli A."/>
            <person name="Paolocci F."/>
            <person name="Nowrousian M."/>
            <person name="Ottonello S."/>
            <person name="Baldrian P."/>
            <person name="Spatafora J.W."/>
            <person name="Henrissat B."/>
            <person name="Nagy L.G."/>
            <person name="Aury J.M."/>
            <person name="Wincker P."/>
            <person name="Grigoriev I.V."/>
            <person name="Bonfante P."/>
            <person name="Martin F.M."/>
        </authorList>
    </citation>
    <scope>NUCLEOTIDE SEQUENCE [LARGE SCALE GENOMIC DNA]</scope>
    <source>
        <strain evidence="2 3">120613-1</strain>
    </source>
</reference>
<protein>
    <submittedName>
        <fullName evidence="2">Uncharacterized protein</fullName>
    </submittedName>
</protein>
<keyword evidence="1" id="KW-0812">Transmembrane</keyword>
<keyword evidence="1" id="KW-0472">Membrane</keyword>
<feature type="transmembrane region" description="Helical" evidence="1">
    <location>
        <begin position="6"/>
        <end position="32"/>
    </location>
</feature>
<dbReference type="AlphaFoldDB" id="A0A3N4J4C9"/>
<evidence type="ECO:0000313" key="2">
    <source>
        <dbReference type="EMBL" id="RPA93169.1"/>
    </source>
</evidence>
<sequence>MRDTVIWSVVLSFVLASWYLTTSLSSPCWYYFAKYFRILGELWGPESLPYSPSTFIQFTLAFDLISSYLSYVSLQGPSHYSTIFRISRL</sequence>
<gene>
    <name evidence="2" type="ORF">L873DRAFT_83033</name>
</gene>
<keyword evidence="3" id="KW-1185">Reference proteome</keyword>